<dbReference type="Proteomes" id="UP001372338">
    <property type="component" value="Unassembled WGS sequence"/>
</dbReference>
<evidence type="ECO:0000256" key="1">
    <source>
        <dbReference type="SAM" id="MobiDB-lite"/>
    </source>
</evidence>
<proteinExistence type="predicted"/>
<reference evidence="2 3" key="1">
    <citation type="submission" date="2024-01" db="EMBL/GenBank/DDBJ databases">
        <title>The genomes of 5 underutilized Papilionoideae crops provide insights into root nodulation and disease resistanc.</title>
        <authorList>
            <person name="Yuan L."/>
        </authorList>
    </citation>
    <scope>NUCLEOTIDE SEQUENCE [LARGE SCALE GENOMIC DNA]</scope>
    <source>
        <strain evidence="2">ZHUSHIDOU_FW_LH</strain>
        <tissue evidence="2">Leaf</tissue>
    </source>
</reference>
<feature type="region of interest" description="Disordered" evidence="1">
    <location>
        <begin position="118"/>
        <end position="143"/>
    </location>
</feature>
<protein>
    <submittedName>
        <fullName evidence="2">Uncharacterized protein</fullName>
    </submittedName>
</protein>
<feature type="compositionally biased region" description="Basic residues" evidence="1">
    <location>
        <begin position="127"/>
        <end position="143"/>
    </location>
</feature>
<dbReference type="AlphaFoldDB" id="A0AAN9F1U9"/>
<dbReference type="EMBL" id="JAYWIO010000004">
    <property type="protein sequence ID" value="KAK7267897.1"/>
    <property type="molecule type" value="Genomic_DNA"/>
</dbReference>
<comment type="caution">
    <text evidence="2">The sequence shown here is derived from an EMBL/GenBank/DDBJ whole genome shotgun (WGS) entry which is preliminary data.</text>
</comment>
<accession>A0AAN9F1U9</accession>
<keyword evidence="3" id="KW-1185">Reference proteome</keyword>
<name>A0AAN9F1U9_CROPI</name>
<gene>
    <name evidence="2" type="ORF">RIF29_20578</name>
</gene>
<evidence type="ECO:0000313" key="2">
    <source>
        <dbReference type="EMBL" id="KAK7267897.1"/>
    </source>
</evidence>
<organism evidence="2 3">
    <name type="scientific">Crotalaria pallida</name>
    <name type="common">Smooth rattlebox</name>
    <name type="synonym">Crotalaria striata</name>
    <dbReference type="NCBI Taxonomy" id="3830"/>
    <lineage>
        <taxon>Eukaryota</taxon>
        <taxon>Viridiplantae</taxon>
        <taxon>Streptophyta</taxon>
        <taxon>Embryophyta</taxon>
        <taxon>Tracheophyta</taxon>
        <taxon>Spermatophyta</taxon>
        <taxon>Magnoliopsida</taxon>
        <taxon>eudicotyledons</taxon>
        <taxon>Gunneridae</taxon>
        <taxon>Pentapetalae</taxon>
        <taxon>rosids</taxon>
        <taxon>fabids</taxon>
        <taxon>Fabales</taxon>
        <taxon>Fabaceae</taxon>
        <taxon>Papilionoideae</taxon>
        <taxon>50 kb inversion clade</taxon>
        <taxon>genistoids sensu lato</taxon>
        <taxon>core genistoids</taxon>
        <taxon>Crotalarieae</taxon>
        <taxon>Crotalaria</taxon>
    </lineage>
</organism>
<sequence length="182" mass="20546">MGFLTLNPDFLPKSPLILTNYQYLINEWNLLEETSHKPKQCVSFNVCLIIMEKLPHASHVSLSSFTLSFFRLSFFLFSHSFFHHLSLHCSLSHLYLSFSISLTCSLMVSSPCHRESLPPPPPALSSSHHRTAGNCNRHHNGVRRDRHHHCGNSAAAALLEATRKANFKGTFREIAEGFATES</sequence>
<evidence type="ECO:0000313" key="3">
    <source>
        <dbReference type="Proteomes" id="UP001372338"/>
    </source>
</evidence>